<evidence type="ECO:0000256" key="11">
    <source>
        <dbReference type="PIRNR" id="PIRNR006268"/>
    </source>
</evidence>
<dbReference type="EMBL" id="AKGD01000001">
    <property type="protein sequence ID" value="EIT70033.1"/>
    <property type="molecule type" value="Genomic_DNA"/>
</dbReference>
<dbReference type="Pfam" id="PF02424">
    <property type="entry name" value="ApbE"/>
    <property type="match status" value="1"/>
</dbReference>
<reference evidence="14 15" key="1">
    <citation type="journal article" date="2012" name="J. Bacteriol.">
        <title>Genome Sequence of n-Alkane-Degrading Hydrocarboniphaga effusa Strain AP103T (ATCC BAA-332T).</title>
        <authorList>
            <person name="Chang H.K."/>
            <person name="Zylstra G.J."/>
            <person name="Chae J.C."/>
        </authorList>
    </citation>
    <scope>NUCLEOTIDE SEQUENCE [LARGE SCALE GENOMIC DNA]</scope>
    <source>
        <strain evidence="14 15">AP103</strain>
    </source>
</reference>
<dbReference type="Gene3D" id="3.10.520.10">
    <property type="entry name" value="ApbE-like domains"/>
    <property type="match status" value="1"/>
</dbReference>
<reference evidence="14" key="2">
    <citation type="submission" date="2012-05" db="EMBL/GenBank/DDBJ databases">
        <authorList>
            <person name="Park J.-H."/>
            <person name="Zylstra G.J."/>
            <person name="Chae J.-C."/>
        </authorList>
    </citation>
    <scope>NUCLEOTIDE SEQUENCE</scope>
    <source>
        <strain evidence="14">AP103</strain>
    </source>
</reference>
<comment type="cofactor">
    <cofactor evidence="12">
        <name>Mg(2+)</name>
        <dbReference type="ChEBI" id="CHEBI:18420"/>
    </cofactor>
    <cofactor evidence="12">
        <name>Mn(2+)</name>
        <dbReference type="ChEBI" id="CHEBI:29035"/>
    </cofactor>
    <text evidence="12">Magnesium. Can also use manganese.</text>
</comment>
<evidence type="ECO:0000256" key="3">
    <source>
        <dbReference type="ARBA" id="ARBA00016337"/>
    </source>
</evidence>
<evidence type="ECO:0000256" key="12">
    <source>
        <dbReference type="PIRSR" id="PIRSR006268-2"/>
    </source>
</evidence>
<comment type="caution">
    <text evidence="14">The sequence shown here is derived from an EMBL/GenBank/DDBJ whole genome shotgun (WGS) entry which is preliminary data.</text>
</comment>
<dbReference type="EMBL" id="AKGD01000001">
    <property type="protein sequence ID" value="EIT70220.1"/>
    <property type="molecule type" value="Genomic_DNA"/>
</dbReference>
<evidence type="ECO:0000256" key="9">
    <source>
        <dbReference type="ARBA" id="ARBA00031306"/>
    </source>
</evidence>
<dbReference type="PANTHER" id="PTHR30040">
    <property type="entry name" value="THIAMINE BIOSYNTHESIS LIPOPROTEIN APBE"/>
    <property type="match status" value="1"/>
</dbReference>
<dbReference type="PIRSF" id="PIRSF006268">
    <property type="entry name" value="ApbE"/>
    <property type="match status" value="1"/>
</dbReference>
<gene>
    <name evidence="13" type="ORF">WQQ_01700</name>
    <name evidence="14" type="ORF">WQQ_03570</name>
</gene>
<evidence type="ECO:0000313" key="13">
    <source>
        <dbReference type="EMBL" id="EIT70033.1"/>
    </source>
</evidence>
<evidence type="ECO:0000256" key="10">
    <source>
        <dbReference type="ARBA" id="ARBA00048540"/>
    </source>
</evidence>
<keyword evidence="6 11" id="KW-0479">Metal-binding</keyword>
<dbReference type="GO" id="GO:0016740">
    <property type="term" value="F:transferase activity"/>
    <property type="evidence" value="ECO:0007669"/>
    <property type="project" value="UniProtKB-UniRule"/>
</dbReference>
<dbReference type="SUPFAM" id="SSF143631">
    <property type="entry name" value="ApbE-like"/>
    <property type="match status" value="1"/>
</dbReference>
<proteinExistence type="inferred from homology"/>
<dbReference type="STRING" id="1172194.WQQ_01700"/>
<dbReference type="EC" id="2.7.1.180" evidence="2 11"/>
<feature type="binding site" evidence="12">
    <location>
        <position position="162"/>
    </location>
    <ligand>
        <name>Mg(2+)</name>
        <dbReference type="ChEBI" id="CHEBI:18420"/>
    </ligand>
</feature>
<dbReference type="PANTHER" id="PTHR30040:SF2">
    <property type="entry name" value="FAD:PROTEIN FMN TRANSFERASE"/>
    <property type="match status" value="1"/>
</dbReference>
<evidence type="ECO:0000256" key="6">
    <source>
        <dbReference type="ARBA" id="ARBA00022723"/>
    </source>
</evidence>
<keyword evidence="8 11" id="KW-0460">Magnesium</keyword>
<comment type="similarity">
    <text evidence="1 11">Belongs to the ApbE family.</text>
</comment>
<evidence type="ECO:0000256" key="8">
    <source>
        <dbReference type="ARBA" id="ARBA00022842"/>
    </source>
</evidence>
<organism evidence="14 15">
    <name type="scientific">Hydrocarboniphaga effusa AP103</name>
    <dbReference type="NCBI Taxonomy" id="1172194"/>
    <lineage>
        <taxon>Bacteria</taxon>
        <taxon>Pseudomonadati</taxon>
        <taxon>Pseudomonadota</taxon>
        <taxon>Gammaproteobacteria</taxon>
        <taxon>Nevskiales</taxon>
        <taxon>Nevskiaceae</taxon>
        <taxon>Hydrocarboniphaga</taxon>
    </lineage>
</organism>
<accession>I8T8D6</accession>
<name>I8T8D6_9GAMM</name>
<evidence type="ECO:0000256" key="2">
    <source>
        <dbReference type="ARBA" id="ARBA00011955"/>
    </source>
</evidence>
<keyword evidence="4 11" id="KW-0285">Flavoprotein</keyword>
<dbReference type="InterPro" id="IPR003374">
    <property type="entry name" value="ApbE-like_sf"/>
</dbReference>
<evidence type="ECO:0000256" key="5">
    <source>
        <dbReference type="ARBA" id="ARBA00022679"/>
    </source>
</evidence>
<dbReference type="RefSeq" id="WP_007183316.1">
    <property type="nucleotide sequence ID" value="NZ_AKGD01000001.1"/>
</dbReference>
<keyword evidence="15" id="KW-1185">Reference proteome</keyword>
<dbReference type="Proteomes" id="UP000003704">
    <property type="component" value="Unassembled WGS sequence"/>
</dbReference>
<evidence type="ECO:0000313" key="15">
    <source>
        <dbReference type="Proteomes" id="UP000003704"/>
    </source>
</evidence>
<evidence type="ECO:0000256" key="1">
    <source>
        <dbReference type="ARBA" id="ARBA00008282"/>
    </source>
</evidence>
<sequence>MVVKLFGPPPLVRRNFLAMGTEITVTLAPQRRGQFRSVKRAMTELKILLRNFGHDGWAWGYGALAEFNRELGAGKAPTIPTSLRPLFDRAWEMRQASGGLFEPRVASLVYLWGFDSVERIRNEPPPPDEITAFMQALARAPDYTPNADHYGPAPNVGWDFGGIGKGYIVDQALDLLAAEGFVDATIDAGGNIAVRGQRRERSWRIGIRRPLAPDDDIDAPDLIAILDARDESVNTHGDDQRYFIHEGKRYAHILDPRSGQCASGLRSLTVVHSDGALAEAGGAALFVAGTNHWPALAKQLGIDQVLAVDDRGQIAVTPKLAARLQPEPGIAWRVIPAT</sequence>
<dbReference type="GO" id="GO:0046872">
    <property type="term" value="F:metal ion binding"/>
    <property type="evidence" value="ECO:0007669"/>
    <property type="project" value="UniProtKB-UniRule"/>
</dbReference>
<evidence type="ECO:0000313" key="14">
    <source>
        <dbReference type="EMBL" id="EIT70220.1"/>
    </source>
</evidence>
<keyword evidence="7 11" id="KW-0274">FAD</keyword>
<evidence type="ECO:0000256" key="4">
    <source>
        <dbReference type="ARBA" id="ARBA00022630"/>
    </source>
</evidence>
<comment type="catalytic activity">
    <reaction evidence="10 11">
        <text>L-threonyl-[protein] + FAD = FMN-L-threonyl-[protein] + AMP + H(+)</text>
        <dbReference type="Rhea" id="RHEA:36847"/>
        <dbReference type="Rhea" id="RHEA-COMP:11060"/>
        <dbReference type="Rhea" id="RHEA-COMP:11061"/>
        <dbReference type="ChEBI" id="CHEBI:15378"/>
        <dbReference type="ChEBI" id="CHEBI:30013"/>
        <dbReference type="ChEBI" id="CHEBI:57692"/>
        <dbReference type="ChEBI" id="CHEBI:74257"/>
        <dbReference type="ChEBI" id="CHEBI:456215"/>
        <dbReference type="EC" id="2.7.1.180"/>
    </reaction>
</comment>
<dbReference type="InterPro" id="IPR024932">
    <property type="entry name" value="ApbE"/>
</dbReference>
<dbReference type="OrthoDB" id="9778595at2"/>
<protein>
    <recommendedName>
        <fullName evidence="3 11">FAD:protein FMN transferase</fullName>
        <ecNumber evidence="2 11">2.7.1.180</ecNumber>
    </recommendedName>
    <alternativeName>
        <fullName evidence="9 11">Flavin transferase</fullName>
    </alternativeName>
</protein>
<evidence type="ECO:0000256" key="7">
    <source>
        <dbReference type="ARBA" id="ARBA00022827"/>
    </source>
</evidence>
<keyword evidence="5 11" id="KW-0808">Transferase</keyword>
<dbReference type="AlphaFoldDB" id="I8T8D6"/>